<feature type="non-terminal residue" evidence="2">
    <location>
        <position position="1"/>
    </location>
</feature>
<evidence type="ECO:0000256" key="1">
    <source>
        <dbReference type="SAM" id="MobiDB-lite"/>
    </source>
</evidence>
<dbReference type="Proteomes" id="UP001219518">
    <property type="component" value="Unassembled WGS sequence"/>
</dbReference>
<comment type="caution">
    <text evidence="2">The sequence shown here is derived from an EMBL/GenBank/DDBJ whole genome shotgun (WGS) entry which is preliminary data.</text>
</comment>
<reference evidence="2" key="2">
    <citation type="journal article" date="2023" name="BMC Genomics">
        <title>Pest status, molecular evolution, and epigenetic factors derived from the genome assembly of Frankliniella fusca, a thysanopteran phytovirus vector.</title>
        <authorList>
            <person name="Catto M.A."/>
            <person name="Labadie P.E."/>
            <person name="Jacobson A.L."/>
            <person name="Kennedy G.G."/>
            <person name="Srinivasan R."/>
            <person name="Hunt B.G."/>
        </authorList>
    </citation>
    <scope>NUCLEOTIDE SEQUENCE</scope>
    <source>
        <strain evidence="2">PL_HMW_Pooled</strain>
    </source>
</reference>
<dbReference type="AlphaFoldDB" id="A0AAE1L832"/>
<evidence type="ECO:0000313" key="2">
    <source>
        <dbReference type="EMBL" id="KAK3909244.1"/>
    </source>
</evidence>
<feature type="region of interest" description="Disordered" evidence="1">
    <location>
        <begin position="1"/>
        <end position="98"/>
    </location>
</feature>
<dbReference type="Gene3D" id="2.60.120.290">
    <property type="entry name" value="Spermadhesin, CUB domain"/>
    <property type="match status" value="1"/>
</dbReference>
<dbReference type="SUPFAM" id="SSF49854">
    <property type="entry name" value="Spermadhesin, CUB domain"/>
    <property type="match status" value="1"/>
</dbReference>
<dbReference type="EMBL" id="JAHWGI010000085">
    <property type="protein sequence ID" value="KAK3909244.1"/>
    <property type="molecule type" value="Genomic_DNA"/>
</dbReference>
<organism evidence="2 3">
    <name type="scientific">Frankliniella fusca</name>
    <dbReference type="NCBI Taxonomy" id="407009"/>
    <lineage>
        <taxon>Eukaryota</taxon>
        <taxon>Metazoa</taxon>
        <taxon>Ecdysozoa</taxon>
        <taxon>Arthropoda</taxon>
        <taxon>Hexapoda</taxon>
        <taxon>Insecta</taxon>
        <taxon>Pterygota</taxon>
        <taxon>Neoptera</taxon>
        <taxon>Paraneoptera</taxon>
        <taxon>Thysanoptera</taxon>
        <taxon>Terebrantia</taxon>
        <taxon>Thripoidea</taxon>
        <taxon>Thripidae</taxon>
        <taxon>Frankliniella</taxon>
    </lineage>
</organism>
<keyword evidence="3" id="KW-1185">Reference proteome</keyword>
<proteinExistence type="predicted"/>
<protein>
    <submittedName>
        <fullName evidence="2">Cubilin</fullName>
    </submittedName>
</protein>
<dbReference type="InterPro" id="IPR035914">
    <property type="entry name" value="Sperma_CUB_dom_sf"/>
</dbReference>
<gene>
    <name evidence="2" type="ORF">KUF71_003843</name>
</gene>
<name>A0AAE1L832_9NEOP</name>
<reference evidence="2" key="1">
    <citation type="submission" date="2021-07" db="EMBL/GenBank/DDBJ databases">
        <authorList>
            <person name="Catto M.A."/>
            <person name="Jacobson A."/>
            <person name="Kennedy G."/>
            <person name="Labadie P."/>
            <person name="Hunt B.G."/>
            <person name="Srinivasan R."/>
        </authorList>
    </citation>
    <scope>NUCLEOTIDE SEQUENCE</scope>
    <source>
        <strain evidence="2">PL_HMW_Pooled</strain>
        <tissue evidence="2">Head</tissue>
    </source>
</reference>
<evidence type="ECO:0000313" key="3">
    <source>
        <dbReference type="Proteomes" id="UP001219518"/>
    </source>
</evidence>
<sequence>MMCLPGAGGDTPSNHSMAMESGSLILMGGASESEQAEATTSAARPPGTSAGPTAPPGKSKGAGKDDDNIMIQYRRFQRPQRRDLPGGATGLTGNDVDVPSPACEQFAKDDVLPGDRRAIVFKSPNYPNNYPNNTDCVRRLTGESLARGLYNNFAGS</sequence>
<accession>A0AAE1L832</accession>
<feature type="compositionally biased region" description="Low complexity" evidence="1">
    <location>
        <begin position="30"/>
        <end position="52"/>
    </location>
</feature>